<organism evidence="3 4">
    <name type="scientific">Lymnaea stagnalis</name>
    <name type="common">Great pond snail</name>
    <name type="synonym">Helix stagnalis</name>
    <dbReference type="NCBI Taxonomy" id="6523"/>
    <lineage>
        <taxon>Eukaryota</taxon>
        <taxon>Metazoa</taxon>
        <taxon>Spiralia</taxon>
        <taxon>Lophotrochozoa</taxon>
        <taxon>Mollusca</taxon>
        <taxon>Gastropoda</taxon>
        <taxon>Heterobranchia</taxon>
        <taxon>Euthyneura</taxon>
        <taxon>Panpulmonata</taxon>
        <taxon>Hygrophila</taxon>
        <taxon>Lymnaeoidea</taxon>
        <taxon>Lymnaeidae</taxon>
        <taxon>Lymnaea</taxon>
    </lineage>
</organism>
<sequence length="435" mass="47994">MMLAVRLNAACLLVVLANTSVHLRRRSSDPALETCSPLCDVETELEMQCALSNGCFDIQDQDSDSGAFSDCWAPCWELVSPCFNLCVQSFDLFLKQCFNSCQSTPDDQTCMTACFYIMFSNLKNDVLYGGMNGTHINDSTSAQVDTATPSSSALESSSVDSSLTSYTARSTNVILAALEIDQILDGSIIEDVSTEHLAQPLSDLENTVRYGDKLNSIELPDFVEKVDSIQAKAIEDETAKEGRTLLAVLTSQQPPRNDSRSESSQGILPEPTNGTYSSVSGQQLDDLHSVKHFDGRVLKILLESYDRSVSDYLKSKRFQRKNFSGGSSQNASQITNFEQGTEDPGPTDFTWSLLKELTSLQSSNTFTVSQVKPKLEQGFKRIEERQNYLEILKMANLKFLQLDGLTGPLPKDTTLEAYLQISRRRPGLDSPVLIG</sequence>
<reference evidence="3 4" key="1">
    <citation type="submission" date="2024-04" db="EMBL/GenBank/DDBJ databases">
        <authorList>
            <consortium name="Genoscope - CEA"/>
            <person name="William W."/>
        </authorList>
    </citation>
    <scope>NUCLEOTIDE SEQUENCE [LARGE SCALE GENOMIC DNA]</scope>
</reference>
<keyword evidence="2" id="KW-0732">Signal</keyword>
<evidence type="ECO:0000256" key="1">
    <source>
        <dbReference type="SAM" id="MobiDB-lite"/>
    </source>
</evidence>
<dbReference type="AlphaFoldDB" id="A0AAV2IBP5"/>
<feature type="signal peptide" evidence="2">
    <location>
        <begin position="1"/>
        <end position="17"/>
    </location>
</feature>
<evidence type="ECO:0000256" key="2">
    <source>
        <dbReference type="SAM" id="SignalP"/>
    </source>
</evidence>
<gene>
    <name evidence="3" type="ORF">GSLYS_00017627001</name>
</gene>
<proteinExistence type="predicted"/>
<evidence type="ECO:0000313" key="3">
    <source>
        <dbReference type="EMBL" id="CAL1544114.1"/>
    </source>
</evidence>
<feature type="chain" id="PRO_5043506040" evidence="2">
    <location>
        <begin position="18"/>
        <end position="435"/>
    </location>
</feature>
<feature type="region of interest" description="Disordered" evidence="1">
    <location>
        <begin position="321"/>
        <end position="345"/>
    </location>
</feature>
<evidence type="ECO:0000313" key="4">
    <source>
        <dbReference type="Proteomes" id="UP001497497"/>
    </source>
</evidence>
<keyword evidence="4" id="KW-1185">Reference proteome</keyword>
<feature type="region of interest" description="Disordered" evidence="1">
    <location>
        <begin position="249"/>
        <end position="280"/>
    </location>
</feature>
<name>A0AAV2IBP5_LYMST</name>
<dbReference type="Proteomes" id="UP001497497">
    <property type="component" value="Unassembled WGS sequence"/>
</dbReference>
<protein>
    <submittedName>
        <fullName evidence="3">Uncharacterized protein</fullName>
    </submittedName>
</protein>
<accession>A0AAV2IBP5</accession>
<feature type="compositionally biased region" description="Polar residues" evidence="1">
    <location>
        <begin position="321"/>
        <end position="339"/>
    </location>
</feature>
<comment type="caution">
    <text evidence="3">The sequence shown here is derived from an EMBL/GenBank/DDBJ whole genome shotgun (WGS) entry which is preliminary data.</text>
</comment>
<dbReference type="EMBL" id="CAXITT010000598">
    <property type="protein sequence ID" value="CAL1544114.1"/>
    <property type="molecule type" value="Genomic_DNA"/>
</dbReference>